<dbReference type="Proteomes" id="UP001295794">
    <property type="component" value="Unassembled WGS sequence"/>
</dbReference>
<keyword evidence="1" id="KW-0472">Membrane</keyword>
<protein>
    <submittedName>
        <fullName evidence="2">Uncharacterized protein</fullName>
    </submittedName>
</protein>
<sequence length="165" mass="18313">GSGYETTRHALSSLADALTLSSNHNVHSRVRRVAEVHDGRTNGAALIEVRTASTITALRGTATQFIFWCPRRSFCSQSFPLTKLYVVSFFSMLTWRRHLETESLESGSASDGDGSRLVYAVRQLRISAGRNLSYVLFSSFIFLQYVLSKSTARASFSDPPHECKA</sequence>
<keyword evidence="3" id="KW-1185">Reference proteome</keyword>
<name>A0AAD2HXW1_9AGAR</name>
<evidence type="ECO:0000313" key="2">
    <source>
        <dbReference type="EMBL" id="CAK5283306.1"/>
    </source>
</evidence>
<accession>A0AAD2HXW1</accession>
<reference evidence="2" key="1">
    <citation type="submission" date="2023-11" db="EMBL/GenBank/DDBJ databases">
        <authorList>
            <person name="De Vega J J."/>
            <person name="De Vega J J."/>
        </authorList>
    </citation>
    <scope>NUCLEOTIDE SEQUENCE</scope>
</reference>
<evidence type="ECO:0000256" key="1">
    <source>
        <dbReference type="SAM" id="Phobius"/>
    </source>
</evidence>
<dbReference type="EMBL" id="CAVNYO010000466">
    <property type="protein sequence ID" value="CAK5283306.1"/>
    <property type="molecule type" value="Genomic_DNA"/>
</dbReference>
<organism evidence="2 3">
    <name type="scientific">Mycena citricolor</name>
    <dbReference type="NCBI Taxonomy" id="2018698"/>
    <lineage>
        <taxon>Eukaryota</taxon>
        <taxon>Fungi</taxon>
        <taxon>Dikarya</taxon>
        <taxon>Basidiomycota</taxon>
        <taxon>Agaricomycotina</taxon>
        <taxon>Agaricomycetes</taxon>
        <taxon>Agaricomycetidae</taxon>
        <taxon>Agaricales</taxon>
        <taxon>Marasmiineae</taxon>
        <taxon>Mycenaceae</taxon>
        <taxon>Mycena</taxon>
    </lineage>
</organism>
<gene>
    <name evidence="2" type="ORF">MYCIT1_LOCUS35754</name>
</gene>
<feature type="non-terminal residue" evidence="2">
    <location>
        <position position="1"/>
    </location>
</feature>
<dbReference type="AlphaFoldDB" id="A0AAD2HXW1"/>
<proteinExistence type="predicted"/>
<feature type="transmembrane region" description="Helical" evidence="1">
    <location>
        <begin position="131"/>
        <end position="147"/>
    </location>
</feature>
<keyword evidence="1" id="KW-0812">Transmembrane</keyword>
<keyword evidence="1" id="KW-1133">Transmembrane helix</keyword>
<comment type="caution">
    <text evidence="2">The sequence shown here is derived from an EMBL/GenBank/DDBJ whole genome shotgun (WGS) entry which is preliminary data.</text>
</comment>
<evidence type="ECO:0000313" key="3">
    <source>
        <dbReference type="Proteomes" id="UP001295794"/>
    </source>
</evidence>